<dbReference type="GO" id="GO:0005634">
    <property type="term" value="C:nucleus"/>
    <property type="evidence" value="ECO:0007669"/>
    <property type="project" value="TreeGrafter"/>
</dbReference>
<dbReference type="EMBL" id="QUTG01002944">
    <property type="protein sequence ID" value="RHY94014.1"/>
    <property type="molecule type" value="Genomic_DNA"/>
</dbReference>
<dbReference type="AlphaFoldDB" id="A0A3R7WA16"/>
<comment type="cofactor">
    <cofactor evidence="1">
        <name>Mn(2+)</name>
        <dbReference type="ChEBI" id="CHEBI:29035"/>
    </cofactor>
</comment>
<dbReference type="InterPro" id="IPR006186">
    <property type="entry name" value="Ser/Thr-sp_prot-phosphatase"/>
</dbReference>
<dbReference type="EC" id="3.1.3.16" evidence="2"/>
<evidence type="ECO:0000313" key="11">
    <source>
        <dbReference type="EMBL" id="RHY94014.1"/>
    </source>
</evidence>
<keyword evidence="13" id="KW-1185">Reference proteome</keyword>
<dbReference type="InterPro" id="IPR050341">
    <property type="entry name" value="PP1_catalytic_subunit"/>
</dbReference>
<dbReference type="GO" id="GO:0046872">
    <property type="term" value="F:metal ion binding"/>
    <property type="evidence" value="ECO:0007669"/>
    <property type="project" value="UniProtKB-KW"/>
</dbReference>
<keyword evidence="6" id="KW-0464">Manganese</keyword>
<dbReference type="GO" id="GO:0004722">
    <property type="term" value="F:protein serine/threonine phosphatase activity"/>
    <property type="evidence" value="ECO:0007669"/>
    <property type="project" value="UniProtKB-EC"/>
</dbReference>
<keyword evidence="4" id="KW-0378">Hydrolase</keyword>
<evidence type="ECO:0000256" key="7">
    <source>
        <dbReference type="ARBA" id="ARBA00047761"/>
    </source>
</evidence>
<dbReference type="PANTHER" id="PTHR11668">
    <property type="entry name" value="SERINE/THREONINE PROTEIN PHOSPHATASE"/>
    <property type="match status" value="1"/>
</dbReference>
<dbReference type="InterPro" id="IPR029052">
    <property type="entry name" value="Metallo-depent_PP-like"/>
</dbReference>
<evidence type="ECO:0000313" key="14">
    <source>
        <dbReference type="Proteomes" id="UP000285712"/>
    </source>
</evidence>
<dbReference type="Gene3D" id="3.60.21.10">
    <property type="match status" value="1"/>
</dbReference>
<evidence type="ECO:0000313" key="12">
    <source>
        <dbReference type="EMBL" id="RQM19682.1"/>
    </source>
</evidence>
<dbReference type="PRINTS" id="PR00114">
    <property type="entry name" value="STPHPHTASE"/>
</dbReference>
<dbReference type="SUPFAM" id="SSF56300">
    <property type="entry name" value="Metallo-dependent phosphatases"/>
    <property type="match status" value="1"/>
</dbReference>
<sequence length="108" mass="12026">MDPARADAIIGRLLNVRHAKPGADAILAVEDLYAVSKAARDIFMSQPMLIELEAPVKICGDIHGQYSDLLRIFDHCGYPPDANYLFLGDYVDRGRQSLETISLLFAYK</sequence>
<keyword evidence="5" id="KW-0904">Protein phosphatase</keyword>
<protein>
    <recommendedName>
        <fullName evidence="2">protein-serine/threonine phosphatase</fullName>
        <ecNumber evidence="2">3.1.3.16</ecNumber>
    </recommendedName>
</protein>
<evidence type="ECO:0000313" key="13">
    <source>
        <dbReference type="Proteomes" id="UP000284702"/>
    </source>
</evidence>
<dbReference type="Pfam" id="PF00149">
    <property type="entry name" value="Metallophos"/>
    <property type="match status" value="1"/>
</dbReference>
<comment type="caution">
    <text evidence="12">The sequence shown here is derived from an EMBL/GenBank/DDBJ whole genome shotgun (WGS) entry which is preliminary data.</text>
</comment>
<evidence type="ECO:0000259" key="10">
    <source>
        <dbReference type="Pfam" id="PF16891"/>
    </source>
</evidence>
<dbReference type="Proteomes" id="UP000285712">
    <property type="component" value="Unassembled WGS sequence"/>
</dbReference>
<evidence type="ECO:0000256" key="5">
    <source>
        <dbReference type="ARBA" id="ARBA00022912"/>
    </source>
</evidence>
<keyword evidence="3" id="KW-0479">Metal-binding</keyword>
<dbReference type="InterPro" id="IPR004843">
    <property type="entry name" value="Calcineurin-like_PHP"/>
</dbReference>
<dbReference type="PANTHER" id="PTHR11668:SF300">
    <property type="entry name" value="SERINE_THREONINE-PROTEIN PHOSPHATASE"/>
    <property type="match status" value="1"/>
</dbReference>
<evidence type="ECO:0000256" key="8">
    <source>
        <dbReference type="ARBA" id="ARBA00048336"/>
    </source>
</evidence>
<dbReference type="EMBL" id="MZMZ02004208">
    <property type="protein sequence ID" value="RQM19682.1"/>
    <property type="molecule type" value="Genomic_DNA"/>
</dbReference>
<accession>A0A3R7WA16</accession>
<evidence type="ECO:0000256" key="3">
    <source>
        <dbReference type="ARBA" id="ARBA00022723"/>
    </source>
</evidence>
<reference evidence="11 14" key="2">
    <citation type="submission" date="2018-08" db="EMBL/GenBank/DDBJ databases">
        <title>Aphanomyces genome sequencing and annotation.</title>
        <authorList>
            <person name="Minardi D."/>
            <person name="Oidtmann B."/>
            <person name="Van Der Giezen M."/>
            <person name="Studholme D.J."/>
        </authorList>
    </citation>
    <scope>NUCLEOTIDE SEQUENCE [LARGE SCALE GENOMIC DNA]</scope>
    <source>
        <strain evidence="11 14">Sv</strain>
    </source>
</reference>
<organism evidence="12 13">
    <name type="scientific">Aphanomyces astaci</name>
    <name type="common">Crayfish plague agent</name>
    <dbReference type="NCBI Taxonomy" id="112090"/>
    <lineage>
        <taxon>Eukaryota</taxon>
        <taxon>Sar</taxon>
        <taxon>Stramenopiles</taxon>
        <taxon>Oomycota</taxon>
        <taxon>Saprolegniomycetes</taxon>
        <taxon>Saprolegniales</taxon>
        <taxon>Verrucalvaceae</taxon>
        <taxon>Aphanomyces</taxon>
    </lineage>
</organism>
<evidence type="ECO:0000256" key="6">
    <source>
        <dbReference type="ARBA" id="ARBA00023211"/>
    </source>
</evidence>
<comment type="catalytic activity">
    <reaction evidence="8">
        <text>O-phospho-L-threonyl-[protein] + H2O = L-threonyl-[protein] + phosphate</text>
        <dbReference type="Rhea" id="RHEA:47004"/>
        <dbReference type="Rhea" id="RHEA-COMP:11060"/>
        <dbReference type="Rhea" id="RHEA-COMP:11605"/>
        <dbReference type="ChEBI" id="CHEBI:15377"/>
        <dbReference type="ChEBI" id="CHEBI:30013"/>
        <dbReference type="ChEBI" id="CHEBI:43474"/>
        <dbReference type="ChEBI" id="CHEBI:61977"/>
        <dbReference type="EC" id="3.1.3.16"/>
    </reaction>
</comment>
<feature type="domain" description="Calcineurin-like phosphoesterase" evidence="9">
    <location>
        <begin position="55"/>
        <end position="106"/>
    </location>
</feature>
<reference evidence="12 13" key="1">
    <citation type="submission" date="2018-07" db="EMBL/GenBank/DDBJ databases">
        <title>Annotation of Aphanomyces astaci genome assembly.</title>
        <authorList>
            <person name="Studholme D.J."/>
        </authorList>
    </citation>
    <scope>NUCLEOTIDE SEQUENCE [LARGE SCALE GENOMIC DNA]</scope>
    <source>
        <strain evidence="12">Pc</strain>
    </source>
</reference>
<dbReference type="Proteomes" id="UP000284702">
    <property type="component" value="Unassembled WGS sequence"/>
</dbReference>
<feature type="domain" description="Serine-threonine protein phosphatase N-terminal" evidence="10">
    <location>
        <begin position="7"/>
        <end position="53"/>
    </location>
</feature>
<name>A0A3R7WA16_APHAT</name>
<feature type="non-terminal residue" evidence="12">
    <location>
        <position position="108"/>
    </location>
</feature>
<gene>
    <name evidence="12" type="ORF">B5M09_011302</name>
    <name evidence="11" type="ORF">DYB35_002170</name>
</gene>
<evidence type="ECO:0000259" key="9">
    <source>
        <dbReference type="Pfam" id="PF00149"/>
    </source>
</evidence>
<proteinExistence type="predicted"/>
<dbReference type="GO" id="GO:0005737">
    <property type="term" value="C:cytoplasm"/>
    <property type="evidence" value="ECO:0007669"/>
    <property type="project" value="TreeGrafter"/>
</dbReference>
<dbReference type="InterPro" id="IPR031675">
    <property type="entry name" value="STPPase_N"/>
</dbReference>
<comment type="catalytic activity">
    <reaction evidence="7">
        <text>O-phospho-L-seryl-[protein] + H2O = L-seryl-[protein] + phosphate</text>
        <dbReference type="Rhea" id="RHEA:20629"/>
        <dbReference type="Rhea" id="RHEA-COMP:9863"/>
        <dbReference type="Rhea" id="RHEA-COMP:11604"/>
        <dbReference type="ChEBI" id="CHEBI:15377"/>
        <dbReference type="ChEBI" id="CHEBI:29999"/>
        <dbReference type="ChEBI" id="CHEBI:43474"/>
        <dbReference type="ChEBI" id="CHEBI:83421"/>
        <dbReference type="EC" id="3.1.3.16"/>
    </reaction>
</comment>
<evidence type="ECO:0000256" key="2">
    <source>
        <dbReference type="ARBA" id="ARBA00013081"/>
    </source>
</evidence>
<evidence type="ECO:0000256" key="1">
    <source>
        <dbReference type="ARBA" id="ARBA00001936"/>
    </source>
</evidence>
<dbReference type="Pfam" id="PF16891">
    <property type="entry name" value="STPPase_N"/>
    <property type="match status" value="1"/>
</dbReference>
<evidence type="ECO:0000256" key="4">
    <source>
        <dbReference type="ARBA" id="ARBA00022801"/>
    </source>
</evidence>